<dbReference type="PANTHER" id="PTHR30627">
    <property type="entry name" value="PEPTIDOGLYCAN D,D-TRANSPEPTIDASE"/>
    <property type="match status" value="1"/>
</dbReference>
<feature type="domain" description="Penicillin-binding protein transpeptidase" evidence="1">
    <location>
        <begin position="3"/>
        <end position="188"/>
    </location>
</feature>
<proteinExistence type="predicted"/>
<dbReference type="GO" id="GO:0008658">
    <property type="term" value="F:penicillin binding"/>
    <property type="evidence" value="ECO:0007669"/>
    <property type="project" value="InterPro"/>
</dbReference>
<dbReference type="EMBL" id="BART01024780">
    <property type="protein sequence ID" value="GAG92814.1"/>
    <property type="molecule type" value="Genomic_DNA"/>
</dbReference>
<feature type="non-terminal residue" evidence="2">
    <location>
        <position position="1"/>
    </location>
</feature>
<dbReference type="PANTHER" id="PTHR30627:SF2">
    <property type="entry name" value="PEPTIDOGLYCAN D,D-TRANSPEPTIDASE MRDA"/>
    <property type="match status" value="1"/>
</dbReference>
<dbReference type="GO" id="GO:0071555">
    <property type="term" value="P:cell wall organization"/>
    <property type="evidence" value="ECO:0007669"/>
    <property type="project" value="TreeGrafter"/>
</dbReference>
<organism evidence="2">
    <name type="scientific">marine sediment metagenome</name>
    <dbReference type="NCBI Taxonomy" id="412755"/>
    <lineage>
        <taxon>unclassified sequences</taxon>
        <taxon>metagenomes</taxon>
        <taxon>ecological metagenomes</taxon>
    </lineage>
</organism>
<dbReference type="GO" id="GO:0071972">
    <property type="term" value="F:peptidoglycan L,D-transpeptidase activity"/>
    <property type="evidence" value="ECO:0007669"/>
    <property type="project" value="TreeGrafter"/>
</dbReference>
<evidence type="ECO:0000259" key="1">
    <source>
        <dbReference type="Pfam" id="PF00905"/>
    </source>
</evidence>
<dbReference type="InterPro" id="IPR012338">
    <property type="entry name" value="Beta-lactam/transpept-like"/>
</dbReference>
<dbReference type="AlphaFoldDB" id="X1BAD5"/>
<comment type="caution">
    <text evidence="2">The sequence shown here is derived from an EMBL/GenBank/DDBJ whole genome shotgun (WGS) entry which is preliminary data.</text>
</comment>
<dbReference type="InterPro" id="IPR001460">
    <property type="entry name" value="PCN-bd_Tpept"/>
</dbReference>
<dbReference type="InterPro" id="IPR050515">
    <property type="entry name" value="Beta-lactam/transpept"/>
</dbReference>
<dbReference type="GO" id="GO:0005886">
    <property type="term" value="C:plasma membrane"/>
    <property type="evidence" value="ECO:0007669"/>
    <property type="project" value="TreeGrafter"/>
</dbReference>
<dbReference type="SUPFAM" id="SSF56601">
    <property type="entry name" value="beta-lactamase/transpeptidase-like"/>
    <property type="match status" value="1"/>
</dbReference>
<evidence type="ECO:0000313" key="2">
    <source>
        <dbReference type="EMBL" id="GAG92814.1"/>
    </source>
</evidence>
<sequence>LLVGADNIAKFTKYFGFGQATGVELPGERKGLVPTRRWKRATYNQPWYEGETCNLSIGQGYLLVTPMQAVRMISAVDNGGILPRPYLVKDSSLRKGSRRLNLSKRNLDVIKQAMLRGVNDEQGTSHRAYIADFPIAAKTGTAQVEKGKSHSWFLGFCPDAQPNISFVIFLEHGGYGSQQAAEIARELINGWRRIQEEQDKNET</sequence>
<name>X1BAD5_9ZZZZ</name>
<protein>
    <recommendedName>
        <fullName evidence="1">Penicillin-binding protein transpeptidase domain-containing protein</fullName>
    </recommendedName>
</protein>
<gene>
    <name evidence="2" type="ORF">S01H4_44648</name>
</gene>
<reference evidence="2" key="1">
    <citation type="journal article" date="2014" name="Front. Microbiol.">
        <title>High frequency of phylogenetically diverse reductive dehalogenase-homologous genes in deep subseafloor sedimentary metagenomes.</title>
        <authorList>
            <person name="Kawai M."/>
            <person name="Futagami T."/>
            <person name="Toyoda A."/>
            <person name="Takaki Y."/>
            <person name="Nishi S."/>
            <person name="Hori S."/>
            <person name="Arai W."/>
            <person name="Tsubouchi T."/>
            <person name="Morono Y."/>
            <person name="Uchiyama I."/>
            <person name="Ito T."/>
            <person name="Fujiyama A."/>
            <person name="Inagaki F."/>
            <person name="Takami H."/>
        </authorList>
    </citation>
    <scope>NUCLEOTIDE SEQUENCE</scope>
    <source>
        <strain evidence="2">Expedition CK06-06</strain>
    </source>
</reference>
<accession>X1BAD5</accession>
<dbReference type="Pfam" id="PF00905">
    <property type="entry name" value="Transpeptidase"/>
    <property type="match status" value="1"/>
</dbReference>
<dbReference type="Gene3D" id="3.40.710.10">
    <property type="entry name" value="DD-peptidase/beta-lactamase superfamily"/>
    <property type="match status" value="1"/>
</dbReference>